<dbReference type="Proteomes" id="UP000349468">
    <property type="component" value="Unassembled WGS sequence"/>
</dbReference>
<name>A0A5E7G9B3_PSEFL</name>
<proteinExistence type="predicted"/>
<reference evidence="1 2" key="1">
    <citation type="submission" date="2019-09" db="EMBL/GenBank/DDBJ databases">
        <authorList>
            <person name="Chandra G."/>
            <person name="Truman W A."/>
        </authorList>
    </citation>
    <scope>NUCLEOTIDE SEQUENCE [LARGE SCALE GENOMIC DNA]</scope>
    <source>
        <strain evidence="1">PS870</strain>
    </source>
</reference>
<protein>
    <recommendedName>
        <fullName evidence="3">Peptidase C39 family protein</fullName>
    </recommendedName>
</protein>
<gene>
    <name evidence="1" type="ORF">PS870_00163</name>
</gene>
<dbReference type="Gene3D" id="3.90.70.10">
    <property type="entry name" value="Cysteine proteinases"/>
    <property type="match status" value="1"/>
</dbReference>
<dbReference type="EMBL" id="CABVIK010000001">
    <property type="protein sequence ID" value="VVO48341.1"/>
    <property type="molecule type" value="Genomic_DNA"/>
</dbReference>
<organism evidence="1 2">
    <name type="scientific">Pseudomonas fluorescens</name>
    <dbReference type="NCBI Taxonomy" id="294"/>
    <lineage>
        <taxon>Bacteria</taxon>
        <taxon>Pseudomonadati</taxon>
        <taxon>Pseudomonadota</taxon>
        <taxon>Gammaproteobacteria</taxon>
        <taxon>Pseudomonadales</taxon>
        <taxon>Pseudomonadaceae</taxon>
        <taxon>Pseudomonas</taxon>
    </lineage>
</organism>
<sequence>MAAATASQPEINITIVIVRLISASSLPCIGHTLFANDSLVAAVFQAIDQRSAVINQFALLNALNCRLRLYRHRVASYDRRPSRERIDWRLNKRVMIVRVFSRIRAAALIVGCVAGLAGCAGSVAPEIKRLPERVELSGTFYRGQDYQSGPQVLASMLAQQGIVITPGLLQKPLHLPGAEAQLQQNMQNLAREYGMVVYPLDSQLPALLTQVAAGYPVMVRFTEGSALWAEPRYAILAGYNRQKQTVLLRAGMNRRNLMSFSSFESSFKDAGGWAVLIQKPNQIPANVDQQRWLKAASDLGQAGQEQAAARAKKALTAQ</sequence>
<dbReference type="AlphaFoldDB" id="A0A5E7G9B3"/>
<accession>A0A5E7G9B3</accession>
<evidence type="ECO:0000313" key="2">
    <source>
        <dbReference type="Proteomes" id="UP000349468"/>
    </source>
</evidence>
<evidence type="ECO:0008006" key="3">
    <source>
        <dbReference type="Google" id="ProtNLM"/>
    </source>
</evidence>
<evidence type="ECO:0000313" key="1">
    <source>
        <dbReference type="EMBL" id="VVO48341.1"/>
    </source>
</evidence>